<dbReference type="OrthoDB" id="5363772at2"/>
<dbReference type="CDD" id="cd17249">
    <property type="entry name" value="RMtype1_S_EcoR124I-TRD2-CR2_like"/>
    <property type="match status" value="1"/>
</dbReference>
<keyword evidence="3" id="KW-0238">DNA-binding</keyword>
<feature type="domain" description="Type I restriction modification DNA specificity" evidence="5">
    <location>
        <begin position="97"/>
        <end position="269"/>
    </location>
</feature>
<reference evidence="6 7" key="1">
    <citation type="submission" date="2019-10" db="EMBL/GenBank/DDBJ databases">
        <title>A soil myxobacterium in the family Polyangiaceae.</title>
        <authorList>
            <person name="Li Y."/>
            <person name="Wang J."/>
        </authorList>
    </citation>
    <scope>NUCLEOTIDE SEQUENCE [LARGE SCALE GENOMIC DNA]</scope>
    <source>
        <strain evidence="6 7">DSM 14734</strain>
    </source>
</reference>
<dbReference type="InterPro" id="IPR000055">
    <property type="entry name" value="Restrct_endonuc_typeI_TRD"/>
</dbReference>
<dbReference type="GO" id="GO:0003677">
    <property type="term" value="F:DNA binding"/>
    <property type="evidence" value="ECO:0007669"/>
    <property type="project" value="UniProtKB-KW"/>
</dbReference>
<evidence type="ECO:0000256" key="4">
    <source>
        <dbReference type="SAM" id="Coils"/>
    </source>
</evidence>
<dbReference type="PANTHER" id="PTHR43140:SF1">
    <property type="entry name" value="TYPE I RESTRICTION ENZYME ECOKI SPECIFICITY SUBUNIT"/>
    <property type="match status" value="1"/>
</dbReference>
<dbReference type="EMBL" id="WJIE01000026">
    <property type="protein sequence ID" value="MRG98165.1"/>
    <property type="molecule type" value="Genomic_DNA"/>
</dbReference>
<organism evidence="6 7">
    <name type="scientific">Polyangium spumosum</name>
    <dbReference type="NCBI Taxonomy" id="889282"/>
    <lineage>
        <taxon>Bacteria</taxon>
        <taxon>Pseudomonadati</taxon>
        <taxon>Myxococcota</taxon>
        <taxon>Polyangia</taxon>
        <taxon>Polyangiales</taxon>
        <taxon>Polyangiaceae</taxon>
        <taxon>Polyangium</taxon>
    </lineage>
</organism>
<evidence type="ECO:0000256" key="2">
    <source>
        <dbReference type="ARBA" id="ARBA00022747"/>
    </source>
</evidence>
<keyword evidence="4" id="KW-0175">Coiled coil</keyword>
<evidence type="ECO:0000256" key="3">
    <source>
        <dbReference type="ARBA" id="ARBA00023125"/>
    </source>
</evidence>
<dbReference type="Proteomes" id="UP000440224">
    <property type="component" value="Unassembled WGS sequence"/>
</dbReference>
<feature type="domain" description="Type I restriction modification DNA specificity" evidence="5">
    <location>
        <begin position="372"/>
        <end position="548"/>
    </location>
</feature>
<keyword evidence="2" id="KW-0680">Restriction system</keyword>
<dbReference type="InterPro" id="IPR044946">
    <property type="entry name" value="Restrct_endonuc_typeI_TRD_sf"/>
</dbReference>
<protein>
    <recommendedName>
        <fullName evidence="5">Type I restriction modification DNA specificity domain-containing protein</fullName>
    </recommendedName>
</protein>
<keyword evidence="7" id="KW-1185">Reference proteome</keyword>
<name>A0A6N7Q659_9BACT</name>
<accession>A0A6N7Q659</accession>
<evidence type="ECO:0000256" key="1">
    <source>
        <dbReference type="ARBA" id="ARBA00010923"/>
    </source>
</evidence>
<dbReference type="SUPFAM" id="SSF116734">
    <property type="entry name" value="DNA methylase specificity domain"/>
    <property type="match status" value="2"/>
</dbReference>
<evidence type="ECO:0000313" key="7">
    <source>
        <dbReference type="Proteomes" id="UP000440224"/>
    </source>
</evidence>
<dbReference type="CDD" id="cd17248">
    <property type="entry name" value="RMtype1_S_AmiI-TRD2-CR2_like"/>
    <property type="match status" value="1"/>
</dbReference>
<comment type="similarity">
    <text evidence="1">Belongs to the type-I restriction system S methylase family.</text>
</comment>
<dbReference type="Gene3D" id="3.90.220.20">
    <property type="entry name" value="DNA methylase specificity domains"/>
    <property type="match status" value="2"/>
</dbReference>
<dbReference type="InterPro" id="IPR051212">
    <property type="entry name" value="Type-I_RE_S_subunit"/>
</dbReference>
<sequence length="568" mass="62342">MKGKRKQLGLFERRELTPEAERLLSNLDTLADAPGSVAQLRRVVLHLAFQGRLTSRTGGRSAIPRVSEEATRGRAATSEIIPGVSALSVGPAEMKTPDGWQCVPLTSVATLESGHTPSRNHPEYWDGGVPWIGIRDARKHNGKEIFDTEQTVSELGIENSSARLLPKGTVCLSRTASVGYVTIMGRSMATSQDFVNWVCSDALLPKFLMYLFVCEHESLRRFSKGAVHQTIYFPEVKAFHILLPPVEEQENIIAVVEHFLRRCDDLDARQAKQRETAARLNKAALDALTSAEGPEDVVASWRRVVANFALLTDVPGTVKMLRELVLELAVRGQLVPQAVGDEPASVLAGKMAGANPTALPPVKESEQPYSLPESWRWVRLGMCGGFMGGGTPSKSTPSFWAGPIPWVSPKDMKRPYIEDAEDHISQEAIEHSSVKLIPSGALLFVVRGMILAHSFPVALTTRSVTINQDMKALVLAAPAVAEYLLRACQASRKRMLLRVERSSHGTCRLDSEEVARFPIPLPPLAEQKRIVAKVDHLMSLCDTLEEKLRRAEEGARKLADALVAELLA</sequence>
<evidence type="ECO:0000313" key="6">
    <source>
        <dbReference type="EMBL" id="MRG98165.1"/>
    </source>
</evidence>
<evidence type="ECO:0000259" key="5">
    <source>
        <dbReference type="Pfam" id="PF01420"/>
    </source>
</evidence>
<gene>
    <name evidence="6" type="ORF">GF068_40580</name>
</gene>
<dbReference type="PANTHER" id="PTHR43140">
    <property type="entry name" value="TYPE-1 RESTRICTION ENZYME ECOKI SPECIFICITY PROTEIN"/>
    <property type="match status" value="1"/>
</dbReference>
<comment type="caution">
    <text evidence="6">The sequence shown here is derived from an EMBL/GenBank/DDBJ whole genome shotgun (WGS) entry which is preliminary data.</text>
</comment>
<dbReference type="GO" id="GO:0009307">
    <property type="term" value="P:DNA restriction-modification system"/>
    <property type="evidence" value="ECO:0007669"/>
    <property type="project" value="UniProtKB-KW"/>
</dbReference>
<dbReference type="Pfam" id="PF01420">
    <property type="entry name" value="Methylase_S"/>
    <property type="match status" value="2"/>
</dbReference>
<proteinExistence type="inferred from homology"/>
<dbReference type="AlphaFoldDB" id="A0A6N7Q659"/>
<feature type="coiled-coil region" evidence="4">
    <location>
        <begin position="534"/>
        <end position="561"/>
    </location>
</feature>